<dbReference type="SUPFAM" id="SSF55797">
    <property type="entry name" value="PR-1-like"/>
    <property type="match status" value="1"/>
</dbReference>
<dbReference type="CDD" id="cd05380">
    <property type="entry name" value="CAP_euk"/>
    <property type="match status" value="1"/>
</dbReference>
<dbReference type="OMA" id="CANNAGW"/>
<protein>
    <recommendedName>
        <fullName evidence="1">SCP domain-containing protein</fullName>
    </recommendedName>
</protein>
<dbReference type="Proteomes" id="UP000258309">
    <property type="component" value="Unassembled WGS sequence"/>
</dbReference>
<dbReference type="EMBL" id="NCSJ02000178">
    <property type="protein sequence ID" value="RFU28038.1"/>
    <property type="molecule type" value="Genomic_DNA"/>
</dbReference>
<dbReference type="SMART" id="SM00198">
    <property type="entry name" value="SCP"/>
    <property type="match status" value="1"/>
</dbReference>
<dbReference type="InterPro" id="IPR001283">
    <property type="entry name" value="CRISP-related"/>
</dbReference>
<feature type="non-terminal residue" evidence="2">
    <location>
        <position position="192"/>
    </location>
</feature>
<dbReference type="Pfam" id="PF00188">
    <property type="entry name" value="CAP"/>
    <property type="match status" value="1"/>
</dbReference>
<gene>
    <name evidence="2" type="ORF">B7463_g8302</name>
</gene>
<dbReference type="OrthoDB" id="337038at2759"/>
<evidence type="ECO:0000259" key="1">
    <source>
        <dbReference type="SMART" id="SM00198"/>
    </source>
</evidence>
<comment type="caution">
    <text evidence="2">The sequence shown here is derived from an EMBL/GenBank/DDBJ whole genome shotgun (WGS) entry which is preliminary data.</text>
</comment>
<feature type="non-terminal residue" evidence="2">
    <location>
        <position position="1"/>
    </location>
</feature>
<evidence type="ECO:0000313" key="3">
    <source>
        <dbReference type="Proteomes" id="UP000258309"/>
    </source>
</evidence>
<organism evidence="2 3">
    <name type="scientific">Scytalidium lignicola</name>
    <name type="common">Hyphomycete</name>
    <dbReference type="NCBI Taxonomy" id="5539"/>
    <lineage>
        <taxon>Eukaryota</taxon>
        <taxon>Fungi</taxon>
        <taxon>Dikarya</taxon>
        <taxon>Ascomycota</taxon>
        <taxon>Pezizomycotina</taxon>
        <taxon>Leotiomycetes</taxon>
        <taxon>Leotiomycetes incertae sedis</taxon>
        <taxon>Scytalidium</taxon>
    </lineage>
</organism>
<name>A0A3E2H3S0_SCYLI</name>
<feature type="domain" description="SCP" evidence="1">
    <location>
        <begin position="19"/>
        <end position="173"/>
    </location>
</feature>
<accession>A0A3E2H3S0</accession>
<dbReference type="AlphaFoldDB" id="A0A3E2H3S0"/>
<dbReference type="Gene3D" id="3.40.33.10">
    <property type="entry name" value="CAP"/>
    <property type="match status" value="1"/>
</dbReference>
<dbReference type="InterPro" id="IPR014044">
    <property type="entry name" value="CAP_dom"/>
</dbReference>
<dbReference type="InterPro" id="IPR035940">
    <property type="entry name" value="CAP_sf"/>
</dbReference>
<sequence>PTTTKAAPTAPAAPAAPTDFSSTVVDQHNYHRLNHSAGAVSWDSGLASYAQTVASSCHYAHDLTPGGGGYGQNIAAYGASDSSSLDSSTAAAAAITNMWYNDEINNFPYGQDSPTWPDSMTPPGPDWSHASQLIWVGTQKVGCAAVLCPSGTIFGMDTWFTVCNYEPAGNVYPEFASNVKPPLGQKGVSVNI</sequence>
<dbReference type="STRING" id="5539.A0A3E2H3S0"/>
<dbReference type="PANTHER" id="PTHR10334">
    <property type="entry name" value="CYSTEINE-RICH SECRETORY PROTEIN-RELATED"/>
    <property type="match status" value="1"/>
</dbReference>
<dbReference type="PRINTS" id="PR00837">
    <property type="entry name" value="V5TPXLIKE"/>
</dbReference>
<reference evidence="2 3" key="1">
    <citation type="submission" date="2018-05" db="EMBL/GenBank/DDBJ databases">
        <title>Draft genome sequence of Scytalidium lignicola DSM 105466, a ubiquitous saprotrophic fungus.</title>
        <authorList>
            <person name="Buettner E."/>
            <person name="Gebauer A.M."/>
            <person name="Hofrichter M."/>
            <person name="Liers C."/>
            <person name="Kellner H."/>
        </authorList>
    </citation>
    <scope>NUCLEOTIDE SEQUENCE [LARGE SCALE GENOMIC DNA]</scope>
    <source>
        <strain evidence="2 3">DSM 105466</strain>
    </source>
</reference>
<evidence type="ECO:0000313" key="2">
    <source>
        <dbReference type="EMBL" id="RFU28038.1"/>
    </source>
</evidence>
<keyword evidence="3" id="KW-1185">Reference proteome</keyword>
<proteinExistence type="predicted"/>